<comment type="caution">
    <text evidence="1">The sequence shown here is derived from an EMBL/GenBank/DDBJ whole genome shotgun (WGS) entry which is preliminary data.</text>
</comment>
<evidence type="ECO:0000313" key="1">
    <source>
        <dbReference type="EMBL" id="TQJ05294.1"/>
    </source>
</evidence>
<dbReference type="OrthoDB" id="9148897at2"/>
<protein>
    <submittedName>
        <fullName evidence="1">Uncharacterized protein</fullName>
    </submittedName>
</protein>
<reference evidence="1 2" key="1">
    <citation type="submission" date="2019-06" db="EMBL/GenBank/DDBJ databases">
        <title>Sequencing the genomes of 1000 actinobacteria strains.</title>
        <authorList>
            <person name="Klenk H.-P."/>
        </authorList>
    </citation>
    <scope>NUCLEOTIDE SEQUENCE [LARGE SCALE GENOMIC DNA]</scope>
    <source>
        <strain evidence="1 2">DSM 45679</strain>
    </source>
</reference>
<proteinExistence type="predicted"/>
<dbReference type="Proteomes" id="UP000320876">
    <property type="component" value="Unassembled WGS sequence"/>
</dbReference>
<sequence length="611" mass="66557">MDHESLPELPLAELNPYLSITVLECTGEDPQIAFASLTVFLRESAGKRGRAASCRVRAEVTKLAGDAIESLGTLRELGFDSLYGVYRQVVRSPGWAMAESGIVDLHNHLTLATRRNRLVAVCTTITSESQLRSWVERNAEFRFFPAEVLAGTFHGDGRMIWMRGVHRRRATRPDGKALTGLRLQDALHPLEDGGFALSAAKIHYVPGNDTAVLRDLLTVSPDKSKISWKQTTEFPMFLAATGEALDMLGKELVSEASPALPFGGLAVPETDLARVRFAVDIAVSDPDQMRGEADAGADEIRYAELLAQATMEVRGRPDSATTELDVVIGDAKATFMLNPVRAHSGFRLEVRHNGPPMGAELAQIKDALATGGLLTLYYGSGHAFDGRHIHWRSLVDAPFTNLQFEDFGGYLVTREKPAVHGDRAIHDAIGIGGDSSLFAWVVHRFGVGWLLCDDGAGEIADFLHLADDGTLTAIHVKAAASDSPTRRLAVTGFEQLVSQAEKNVTSLRAETLVNRLAVPRVAAHAAWHDGQRIAPADFVDQLRLRLDSDPTKVAIVQPHLLRATHEQARAATAAGKETRDTHCLRLLDNLLHSTRRTITGQCDELVVIGSR</sequence>
<dbReference type="EMBL" id="VFML01000001">
    <property type="protein sequence ID" value="TQJ05294.1"/>
    <property type="molecule type" value="Genomic_DNA"/>
</dbReference>
<dbReference type="RefSeq" id="WP_142000844.1">
    <property type="nucleotide sequence ID" value="NZ_VFML01000001.1"/>
</dbReference>
<gene>
    <name evidence="1" type="ORF">FB471_5122</name>
</gene>
<keyword evidence="2" id="KW-1185">Reference proteome</keyword>
<evidence type="ECO:0000313" key="2">
    <source>
        <dbReference type="Proteomes" id="UP000320876"/>
    </source>
</evidence>
<accession>A0A542DQM7</accession>
<name>A0A542DQM7_AMYCI</name>
<dbReference type="AlphaFoldDB" id="A0A542DQM7"/>
<organism evidence="1 2">
    <name type="scientific">Amycolatopsis cihanbeyliensis</name>
    <dbReference type="NCBI Taxonomy" id="1128664"/>
    <lineage>
        <taxon>Bacteria</taxon>
        <taxon>Bacillati</taxon>
        <taxon>Actinomycetota</taxon>
        <taxon>Actinomycetes</taxon>
        <taxon>Pseudonocardiales</taxon>
        <taxon>Pseudonocardiaceae</taxon>
        <taxon>Amycolatopsis</taxon>
    </lineage>
</organism>